<dbReference type="Proteomes" id="UP000001542">
    <property type="component" value="Unassembled WGS sequence"/>
</dbReference>
<reference evidence="1" key="1">
    <citation type="submission" date="2006-10" db="EMBL/GenBank/DDBJ databases">
        <authorList>
            <person name="Amadeo P."/>
            <person name="Zhao Q."/>
            <person name="Wortman J."/>
            <person name="Fraser-Liggett C."/>
            <person name="Carlton J."/>
        </authorList>
    </citation>
    <scope>NUCLEOTIDE SEQUENCE</scope>
    <source>
        <strain evidence="1">G3</strain>
    </source>
</reference>
<reference evidence="1" key="2">
    <citation type="journal article" date="2007" name="Science">
        <title>Draft genome sequence of the sexually transmitted pathogen Trichomonas vaginalis.</title>
        <authorList>
            <person name="Carlton J.M."/>
            <person name="Hirt R.P."/>
            <person name="Silva J.C."/>
            <person name="Delcher A.L."/>
            <person name="Schatz M."/>
            <person name="Zhao Q."/>
            <person name="Wortman J.R."/>
            <person name="Bidwell S.L."/>
            <person name="Alsmark U.C.M."/>
            <person name="Besteiro S."/>
            <person name="Sicheritz-Ponten T."/>
            <person name="Noel C.J."/>
            <person name="Dacks J.B."/>
            <person name="Foster P.G."/>
            <person name="Simillion C."/>
            <person name="Van de Peer Y."/>
            <person name="Miranda-Saavedra D."/>
            <person name="Barton G.J."/>
            <person name="Westrop G.D."/>
            <person name="Mueller S."/>
            <person name="Dessi D."/>
            <person name="Fiori P.L."/>
            <person name="Ren Q."/>
            <person name="Paulsen I."/>
            <person name="Zhang H."/>
            <person name="Bastida-Corcuera F.D."/>
            <person name="Simoes-Barbosa A."/>
            <person name="Brown M.T."/>
            <person name="Hayes R.D."/>
            <person name="Mukherjee M."/>
            <person name="Okumura C.Y."/>
            <person name="Schneider R."/>
            <person name="Smith A.J."/>
            <person name="Vanacova S."/>
            <person name="Villalvazo M."/>
            <person name="Haas B.J."/>
            <person name="Pertea M."/>
            <person name="Feldblyum T.V."/>
            <person name="Utterback T.R."/>
            <person name="Shu C.L."/>
            <person name="Osoegawa K."/>
            <person name="de Jong P.J."/>
            <person name="Hrdy I."/>
            <person name="Horvathova L."/>
            <person name="Zubacova Z."/>
            <person name="Dolezal P."/>
            <person name="Malik S.B."/>
            <person name="Logsdon J.M. Jr."/>
            <person name="Henze K."/>
            <person name="Gupta A."/>
            <person name="Wang C.C."/>
            <person name="Dunne R.L."/>
            <person name="Upcroft J.A."/>
            <person name="Upcroft P."/>
            <person name="White O."/>
            <person name="Salzberg S.L."/>
            <person name="Tang P."/>
            <person name="Chiu C.-H."/>
            <person name="Lee Y.-S."/>
            <person name="Embley T.M."/>
            <person name="Coombs G.H."/>
            <person name="Mottram J.C."/>
            <person name="Tachezy J."/>
            <person name="Fraser-Liggett C.M."/>
            <person name="Johnson P.J."/>
        </authorList>
    </citation>
    <scope>NUCLEOTIDE SEQUENCE [LARGE SCALE GENOMIC DNA]</scope>
    <source>
        <strain evidence="1">G3</strain>
    </source>
</reference>
<evidence type="ECO:0000313" key="2">
    <source>
        <dbReference type="Proteomes" id="UP000001542"/>
    </source>
</evidence>
<dbReference type="VEuPathDB" id="TrichDB:TVAGG3_0258850"/>
<accession>A2F758</accession>
<dbReference type="RefSeq" id="XP_001312225.1">
    <property type="nucleotide sequence ID" value="XM_001312224.1"/>
</dbReference>
<organism evidence="1 2">
    <name type="scientific">Trichomonas vaginalis (strain ATCC PRA-98 / G3)</name>
    <dbReference type="NCBI Taxonomy" id="412133"/>
    <lineage>
        <taxon>Eukaryota</taxon>
        <taxon>Metamonada</taxon>
        <taxon>Parabasalia</taxon>
        <taxon>Trichomonadida</taxon>
        <taxon>Trichomonadidae</taxon>
        <taxon>Trichomonas</taxon>
    </lineage>
</organism>
<dbReference type="VEuPathDB" id="TrichDB:TVAG_113110"/>
<dbReference type="EMBL" id="DS113643">
    <property type="protein sequence ID" value="EAX99295.1"/>
    <property type="molecule type" value="Genomic_DNA"/>
</dbReference>
<gene>
    <name evidence="1" type="ORF">TVAG_113110</name>
</gene>
<sequence>MSTAAPKVTESTDVVKTFLKNYSRFLRRDFLAILVKMTAKELGIRTVRCDWRTRKGMLAFLSASWERFVDLTSRDTIFKWYCNNFDSLEKVFSNRKLMMFIYANWSEYGTFFSSPATLSLIKNSQNEIDSYITTGANARNQGWTETEAGQVLSGIISHFKGGLPQAAPAKPAAKPIVEEPKILEPETANFDASLEASSSPDDEIVIENSYDCLPFEIGAFGTNEFPTVFHVDDPYLFDDYSL</sequence>
<dbReference type="InParanoid" id="A2F758"/>
<dbReference type="AlphaFoldDB" id="A2F758"/>
<dbReference type="KEGG" id="tva:4757101"/>
<proteinExistence type="predicted"/>
<name>A2F758_TRIV3</name>
<protein>
    <submittedName>
        <fullName evidence="1">Uncharacterized protein</fullName>
    </submittedName>
</protein>
<evidence type="ECO:0000313" key="1">
    <source>
        <dbReference type="EMBL" id="EAX99295.1"/>
    </source>
</evidence>
<keyword evidence="2" id="KW-1185">Reference proteome</keyword>